<dbReference type="Proteomes" id="UP000092993">
    <property type="component" value="Unassembled WGS sequence"/>
</dbReference>
<dbReference type="EMBL" id="LUGG01000009">
    <property type="protein sequence ID" value="OBZ72618.1"/>
    <property type="molecule type" value="Genomic_DNA"/>
</dbReference>
<sequence>MTGHSRRTGRYLLVCICLLCRNSFPTFCSFSPRVSNLEIRFITCEYPFEPQTPAGFQRIPRLCSYHLQEYYCPTFCDTQDALTRLSAIDRLENWK</sequence>
<keyword evidence="1" id="KW-0732">Signal</keyword>
<name>A0A1C7M741_GRIFR</name>
<reference evidence="2 3" key="1">
    <citation type="submission" date="2016-03" db="EMBL/GenBank/DDBJ databases">
        <title>Whole genome sequencing of Grifola frondosa 9006-11.</title>
        <authorList>
            <person name="Min B."/>
            <person name="Park H."/>
            <person name="Kim J.-G."/>
            <person name="Cho H."/>
            <person name="Oh Y.-L."/>
            <person name="Kong W.-S."/>
            <person name="Choi I.-G."/>
        </authorList>
    </citation>
    <scope>NUCLEOTIDE SEQUENCE [LARGE SCALE GENOMIC DNA]</scope>
    <source>
        <strain evidence="2 3">9006-11</strain>
    </source>
</reference>
<accession>A0A1C7M741</accession>
<proteinExistence type="predicted"/>
<protein>
    <recommendedName>
        <fullName evidence="4">Secreted protein</fullName>
    </recommendedName>
</protein>
<feature type="chain" id="PRO_5008888967" description="Secreted protein" evidence="1">
    <location>
        <begin position="29"/>
        <end position="95"/>
    </location>
</feature>
<comment type="caution">
    <text evidence="2">The sequence shown here is derived from an EMBL/GenBank/DDBJ whole genome shotgun (WGS) entry which is preliminary data.</text>
</comment>
<keyword evidence="3" id="KW-1185">Reference proteome</keyword>
<dbReference type="AlphaFoldDB" id="A0A1C7M741"/>
<evidence type="ECO:0008006" key="4">
    <source>
        <dbReference type="Google" id="ProtNLM"/>
    </source>
</evidence>
<evidence type="ECO:0000313" key="2">
    <source>
        <dbReference type="EMBL" id="OBZ72618.1"/>
    </source>
</evidence>
<gene>
    <name evidence="2" type="ORF">A0H81_08024</name>
</gene>
<feature type="signal peptide" evidence="1">
    <location>
        <begin position="1"/>
        <end position="28"/>
    </location>
</feature>
<evidence type="ECO:0000313" key="3">
    <source>
        <dbReference type="Proteomes" id="UP000092993"/>
    </source>
</evidence>
<organism evidence="2 3">
    <name type="scientific">Grifola frondosa</name>
    <name type="common">Maitake</name>
    <name type="synonym">Polyporus frondosus</name>
    <dbReference type="NCBI Taxonomy" id="5627"/>
    <lineage>
        <taxon>Eukaryota</taxon>
        <taxon>Fungi</taxon>
        <taxon>Dikarya</taxon>
        <taxon>Basidiomycota</taxon>
        <taxon>Agaricomycotina</taxon>
        <taxon>Agaricomycetes</taxon>
        <taxon>Polyporales</taxon>
        <taxon>Grifolaceae</taxon>
        <taxon>Grifola</taxon>
    </lineage>
</organism>
<evidence type="ECO:0000256" key="1">
    <source>
        <dbReference type="SAM" id="SignalP"/>
    </source>
</evidence>